<feature type="domain" description="Type IV secretion system coupling protein TraD DNA-binding" evidence="8">
    <location>
        <begin position="180"/>
        <end position="567"/>
    </location>
</feature>
<keyword evidence="9" id="KW-0614">Plasmid</keyword>
<dbReference type="Gene3D" id="3.40.50.300">
    <property type="entry name" value="P-loop containing nucleotide triphosphate hydrolases"/>
    <property type="match status" value="2"/>
</dbReference>
<evidence type="ECO:0000256" key="7">
    <source>
        <dbReference type="SAM" id="Phobius"/>
    </source>
</evidence>
<reference evidence="10" key="1">
    <citation type="submission" date="2014-09" db="EMBL/GenBank/DDBJ databases">
        <authorList>
            <person name="Gomez-Valero L."/>
        </authorList>
    </citation>
    <scope>NUCLEOTIDE SEQUENCE [LARGE SCALE GENOMIC DNA]</scope>
    <source>
        <strain evidence="10">ATCC35250</strain>
        <plasmid evidence="10">II</plasmid>
    </source>
</reference>
<sequence>MKQSSLQNMWQFMSGGQIFDYKTKMMIQVSQRIFHWAVLGFVVLFSLIMAFYASSELKLVVLNHISRFLVKFHYGEYVLWTNLNGSKITALFYQKSPLIQASVQQALDALWRKAQVSLFFGGAVYLLITLLFSRFFIKLGEKYTKDQFVSGTRLASSPKETIKSVNESQRGASEIKLLNRLPMPKYSEKQGMLFHGTTGAGKTQAMMMLLEQIRALGEPAIIYDKECTIKPYFFDERIDVELNPISELCANWKMWRECANPLEFGSFATYLIPKSVQGSDPFWVDSARTIFTSMAWKIRDYAEKDPVFLLQLLLTTSLEEIRNILKGTESENLVSKEIEKTAISIKSVLATYTKALRFLEGLDKSGKEDFSIKEWIENTTNPKKYNKGWLFITSRSKYHKEIKPLISLWLGLAMQGVQSLVANNKGRIWLVMDELASLHRLETISDTLADIRKFGGCVAIGIQSIAQLDFIYGTHEAGAIADLLNTSIYFRSPKSKVAKWVSEDLGSQVINEMKESQSYGPDSVRDGNTVGSQRTKRNTVEEGDIMTLDDMECYVRLVGNHPITRLKNKYIERKEICVPLVERSINFDALEKVNHRALMVQNNPQRNDDVKKIHQFETLAHEVSDKDLVPPQSPYAEPEPKDHVTANKNDTDAIELREASIVIKEIF</sequence>
<evidence type="ECO:0000256" key="1">
    <source>
        <dbReference type="ARBA" id="ARBA00004651"/>
    </source>
</evidence>
<keyword evidence="2" id="KW-1003">Cell membrane</keyword>
<dbReference type="InterPro" id="IPR014128">
    <property type="entry name" value="T4SS_TraD"/>
</dbReference>
<keyword evidence="10" id="KW-1185">Reference proteome</keyword>
<feature type="region of interest" description="Disordered" evidence="6">
    <location>
        <begin position="624"/>
        <end position="647"/>
    </location>
</feature>
<protein>
    <submittedName>
        <fullName evidence="9">Type IV conjugative transfer system coupling protein TraD</fullName>
    </submittedName>
</protein>
<gene>
    <name evidence="9" type="primary">traD</name>
    <name evidence="9" type="ORF">LHA_pA0135</name>
</gene>
<dbReference type="GO" id="GO:0005886">
    <property type="term" value="C:plasma membrane"/>
    <property type="evidence" value="ECO:0007669"/>
    <property type="project" value="UniProtKB-SubCell"/>
</dbReference>
<dbReference type="PANTHER" id="PTHR37937:SF1">
    <property type="entry name" value="CONJUGATIVE TRANSFER: DNA TRANSPORT"/>
    <property type="match status" value="1"/>
</dbReference>
<geneLocation type="plasmid" evidence="9 10">
    <name>II</name>
</geneLocation>
<keyword evidence="4 7" id="KW-1133">Transmembrane helix</keyword>
<evidence type="ECO:0000256" key="5">
    <source>
        <dbReference type="ARBA" id="ARBA00023136"/>
    </source>
</evidence>
<dbReference type="Proteomes" id="UP000032803">
    <property type="component" value="Plasmid II"/>
</dbReference>
<evidence type="ECO:0000256" key="3">
    <source>
        <dbReference type="ARBA" id="ARBA00022692"/>
    </source>
</evidence>
<dbReference type="Pfam" id="PF10412">
    <property type="entry name" value="TrwB_AAD_bind"/>
    <property type="match status" value="1"/>
</dbReference>
<dbReference type="InterPro" id="IPR027417">
    <property type="entry name" value="P-loop_NTPase"/>
</dbReference>
<accession>A0A0A8UZ30</accession>
<feature type="region of interest" description="Disordered" evidence="6">
    <location>
        <begin position="515"/>
        <end position="534"/>
    </location>
</feature>
<dbReference type="KEGG" id="lha:LHA_pA0135"/>
<evidence type="ECO:0000256" key="2">
    <source>
        <dbReference type="ARBA" id="ARBA00022475"/>
    </source>
</evidence>
<proteinExistence type="predicted"/>
<name>A0A0A8UZ30_LEGHA</name>
<dbReference type="AlphaFoldDB" id="A0A0A8UZ30"/>
<dbReference type="HOGENOM" id="CLU_016763_4_1_6"/>
<evidence type="ECO:0000259" key="8">
    <source>
        <dbReference type="Pfam" id="PF10412"/>
    </source>
</evidence>
<organism evidence="9 10">
    <name type="scientific">Legionella hackeliae</name>
    <dbReference type="NCBI Taxonomy" id="449"/>
    <lineage>
        <taxon>Bacteria</taxon>
        <taxon>Pseudomonadati</taxon>
        <taxon>Pseudomonadota</taxon>
        <taxon>Gammaproteobacteria</taxon>
        <taxon>Legionellales</taxon>
        <taxon>Legionellaceae</taxon>
        <taxon>Legionella</taxon>
    </lineage>
</organism>
<dbReference type="PANTHER" id="PTHR37937">
    <property type="entry name" value="CONJUGATIVE TRANSFER: DNA TRANSPORT"/>
    <property type="match status" value="1"/>
</dbReference>
<evidence type="ECO:0000313" key="10">
    <source>
        <dbReference type="Proteomes" id="UP000032803"/>
    </source>
</evidence>
<feature type="transmembrane region" description="Helical" evidence="7">
    <location>
        <begin position="33"/>
        <end position="53"/>
    </location>
</feature>
<dbReference type="SUPFAM" id="SSF52540">
    <property type="entry name" value="P-loop containing nucleoside triphosphate hydrolases"/>
    <property type="match status" value="1"/>
</dbReference>
<evidence type="ECO:0000256" key="6">
    <source>
        <dbReference type="SAM" id="MobiDB-lite"/>
    </source>
</evidence>
<dbReference type="InterPro" id="IPR051539">
    <property type="entry name" value="T4SS-coupling_protein"/>
</dbReference>
<dbReference type="NCBIfam" id="TIGR02759">
    <property type="entry name" value="TraD_Ftype"/>
    <property type="match status" value="1"/>
</dbReference>
<dbReference type="OrthoDB" id="9803543at2"/>
<evidence type="ECO:0000256" key="4">
    <source>
        <dbReference type="ARBA" id="ARBA00022989"/>
    </source>
</evidence>
<dbReference type="InterPro" id="IPR019476">
    <property type="entry name" value="T4SS_TraD_DNA-bd"/>
</dbReference>
<dbReference type="RefSeq" id="WP_011212494.1">
    <property type="nucleotide sequence ID" value="NZ_LN681226.1"/>
</dbReference>
<feature type="compositionally biased region" description="Basic and acidic residues" evidence="6">
    <location>
        <begin position="638"/>
        <end position="647"/>
    </location>
</feature>
<feature type="transmembrane region" description="Helical" evidence="7">
    <location>
        <begin position="116"/>
        <end position="137"/>
    </location>
</feature>
<dbReference type="CDD" id="cd01127">
    <property type="entry name" value="TrwB_TraG_TraD_VirD4"/>
    <property type="match status" value="1"/>
</dbReference>
<comment type="subcellular location">
    <subcellularLocation>
        <location evidence="1">Cell membrane</location>
        <topology evidence="1">Multi-pass membrane protein</topology>
    </subcellularLocation>
</comment>
<keyword evidence="5 7" id="KW-0472">Membrane</keyword>
<evidence type="ECO:0000313" key="9">
    <source>
        <dbReference type="EMBL" id="CEK12382.1"/>
    </source>
</evidence>
<keyword evidence="3 7" id="KW-0812">Transmembrane</keyword>
<dbReference type="EMBL" id="LN681226">
    <property type="protein sequence ID" value="CEK12382.1"/>
    <property type="molecule type" value="Genomic_DNA"/>
</dbReference>